<gene>
    <name evidence="1" type="ORF">ABIE21_002727</name>
</gene>
<dbReference type="EMBL" id="JBEPSJ010000003">
    <property type="protein sequence ID" value="MET4583208.1"/>
    <property type="molecule type" value="Genomic_DNA"/>
</dbReference>
<keyword evidence="2" id="KW-1185">Reference proteome</keyword>
<dbReference type="InterPro" id="IPR011008">
    <property type="entry name" value="Dimeric_a/b-barrel"/>
</dbReference>
<name>A0ABV2QQ71_9MICO</name>
<evidence type="ECO:0008006" key="3">
    <source>
        <dbReference type="Google" id="ProtNLM"/>
    </source>
</evidence>
<comment type="caution">
    <text evidence="1">The sequence shown here is derived from an EMBL/GenBank/DDBJ whole genome shotgun (WGS) entry which is preliminary data.</text>
</comment>
<dbReference type="Proteomes" id="UP001549257">
    <property type="component" value="Unassembled WGS sequence"/>
</dbReference>
<accession>A0ABV2QQ71</accession>
<dbReference type="SUPFAM" id="SSF54909">
    <property type="entry name" value="Dimeric alpha+beta barrel"/>
    <property type="match status" value="1"/>
</dbReference>
<proteinExistence type="predicted"/>
<organism evidence="1 2">
    <name type="scientific">Conyzicola nivalis</name>
    <dbReference type="NCBI Taxonomy" id="1477021"/>
    <lineage>
        <taxon>Bacteria</taxon>
        <taxon>Bacillati</taxon>
        <taxon>Actinomycetota</taxon>
        <taxon>Actinomycetes</taxon>
        <taxon>Micrococcales</taxon>
        <taxon>Microbacteriaceae</taxon>
        <taxon>Conyzicola</taxon>
    </lineage>
</organism>
<reference evidence="1 2" key="1">
    <citation type="submission" date="2024-06" db="EMBL/GenBank/DDBJ databases">
        <title>Sorghum-associated microbial communities from plants grown in Nebraska, USA.</title>
        <authorList>
            <person name="Schachtman D."/>
        </authorList>
    </citation>
    <scope>NUCLEOTIDE SEQUENCE [LARGE SCALE GENOMIC DNA]</scope>
    <source>
        <strain evidence="1 2">2857</strain>
    </source>
</reference>
<evidence type="ECO:0000313" key="1">
    <source>
        <dbReference type="EMBL" id="MET4583208.1"/>
    </source>
</evidence>
<dbReference type="Gene3D" id="3.30.70.100">
    <property type="match status" value="1"/>
</dbReference>
<evidence type="ECO:0000313" key="2">
    <source>
        <dbReference type="Proteomes" id="UP001549257"/>
    </source>
</evidence>
<protein>
    <recommendedName>
        <fullName evidence="3">EthD domain-containing protein</fullName>
    </recommendedName>
</protein>
<sequence>MTHYIQTVRSRALPGRQTEYHDWFLFTHIPAVLSLEGFESAELHRLVAPDDAPAEFLCIYQLETADLQATQAAMFAAGAAMVKSDAMDVKATRVDVYSSASA</sequence>
<dbReference type="RefSeq" id="WP_354025372.1">
    <property type="nucleotide sequence ID" value="NZ_JBEPSJ010000003.1"/>
</dbReference>